<dbReference type="PRINTS" id="PR00080">
    <property type="entry name" value="SDRFAMILY"/>
</dbReference>
<dbReference type="OrthoDB" id="20590at2"/>
<organism evidence="4 5">
    <name type="scientific">Pantoea latae</name>
    <dbReference type="NCBI Taxonomy" id="1964541"/>
    <lineage>
        <taxon>Bacteria</taxon>
        <taxon>Pseudomonadati</taxon>
        <taxon>Pseudomonadota</taxon>
        <taxon>Gammaproteobacteria</taxon>
        <taxon>Enterobacterales</taxon>
        <taxon>Erwiniaceae</taxon>
        <taxon>Pantoea</taxon>
    </lineage>
</organism>
<dbReference type="InterPro" id="IPR036291">
    <property type="entry name" value="NAD(P)-bd_dom_sf"/>
</dbReference>
<dbReference type="InterPro" id="IPR002347">
    <property type="entry name" value="SDR_fam"/>
</dbReference>
<dbReference type="AlphaFoldDB" id="A0A1V9DCT7"/>
<comment type="similarity">
    <text evidence="1">Belongs to the short-chain dehydrogenases/reductases (SDR) family.</text>
</comment>
<dbReference type="EMBL" id="MWUE01000026">
    <property type="protein sequence ID" value="OQP31606.1"/>
    <property type="molecule type" value="Genomic_DNA"/>
</dbReference>
<reference evidence="4 5" key="1">
    <citation type="submission" date="2017-02" db="EMBL/GenBank/DDBJ databases">
        <title>Whole genome shotgun sequence of Pantoea agglomerans strain AS1 isolated from a cycad, Zamia floridana in Central Florida, USA.</title>
        <authorList>
            <person name="Lata P."/>
            <person name="Govindarajan S."/>
            <person name="Qi F."/>
            <person name="Li J.-L."/>
            <person name="Maurya S.K."/>
            <person name="Sahoo M.K."/>
        </authorList>
    </citation>
    <scope>NUCLEOTIDE SEQUENCE [LARGE SCALE GENOMIC DNA]</scope>
    <source>
        <strain evidence="4 5">AS1</strain>
    </source>
</reference>
<proteinExistence type="inferred from homology"/>
<accession>A0A1V9DCT7</accession>
<protein>
    <submittedName>
        <fullName evidence="4">NAD(P)-dependent oxidoreductase</fullName>
    </submittedName>
</protein>
<evidence type="ECO:0000259" key="3">
    <source>
        <dbReference type="SMART" id="SM00822"/>
    </source>
</evidence>
<keyword evidence="5" id="KW-1185">Reference proteome</keyword>
<dbReference type="GO" id="GO:0016614">
    <property type="term" value="F:oxidoreductase activity, acting on CH-OH group of donors"/>
    <property type="evidence" value="ECO:0007669"/>
    <property type="project" value="UniProtKB-ARBA"/>
</dbReference>
<feature type="domain" description="Ketoreductase" evidence="3">
    <location>
        <begin position="2"/>
        <end position="189"/>
    </location>
</feature>
<dbReference type="Gene3D" id="3.40.50.720">
    <property type="entry name" value="NAD(P)-binding Rossmann-like Domain"/>
    <property type="match status" value="1"/>
</dbReference>
<gene>
    <name evidence="4" type="ORF">B2J69_17455</name>
</gene>
<dbReference type="PANTHER" id="PTHR48107:SF7">
    <property type="entry name" value="RE15974P"/>
    <property type="match status" value="1"/>
</dbReference>
<dbReference type="RefSeq" id="WP_081140908.1">
    <property type="nucleotide sequence ID" value="NZ_MWUE01000026.1"/>
</dbReference>
<dbReference type="PRINTS" id="PR00081">
    <property type="entry name" value="GDHRDH"/>
</dbReference>
<dbReference type="Proteomes" id="UP000192769">
    <property type="component" value="Unassembled WGS sequence"/>
</dbReference>
<evidence type="ECO:0000313" key="5">
    <source>
        <dbReference type="Proteomes" id="UP000192769"/>
    </source>
</evidence>
<keyword evidence="2" id="KW-0560">Oxidoreductase</keyword>
<sequence>MRLALVTGASRGIGRATALKLAQQGYRVAVNYRKRAQEAQQVVAAIREQGGDAFAVQADIADEAQVMALFQRLDEEDKPLGVLVNNAGILFTQCRVEDLSAERLQRVFATNVTGAFLCCREAVKRMATQHGGLGGAIINVSSAASRLGAPGEYVDYAASKGAMDALTKGLSLEVAAQGIRVNSVRPGFIYTEMHADGGEPGRVDRVAAMAGAIPMGRGGEAEEIAEAIVWLASEAASYVTGTFIDAAGGR</sequence>
<evidence type="ECO:0000313" key="4">
    <source>
        <dbReference type="EMBL" id="OQP31606.1"/>
    </source>
</evidence>
<dbReference type="NCBIfam" id="NF007273">
    <property type="entry name" value="PRK09730.1"/>
    <property type="match status" value="1"/>
</dbReference>
<evidence type="ECO:0000256" key="2">
    <source>
        <dbReference type="ARBA" id="ARBA00023002"/>
    </source>
</evidence>
<name>A0A1V9DCT7_9GAMM</name>
<dbReference type="CDD" id="cd05233">
    <property type="entry name" value="SDR_c"/>
    <property type="match status" value="1"/>
</dbReference>
<dbReference type="FunFam" id="3.40.50.720:FF:000084">
    <property type="entry name" value="Short-chain dehydrogenase reductase"/>
    <property type="match status" value="1"/>
</dbReference>
<evidence type="ECO:0000256" key="1">
    <source>
        <dbReference type="ARBA" id="ARBA00006484"/>
    </source>
</evidence>
<dbReference type="InterPro" id="IPR057326">
    <property type="entry name" value="KR_dom"/>
</dbReference>
<dbReference type="SMART" id="SM00822">
    <property type="entry name" value="PKS_KR"/>
    <property type="match status" value="1"/>
</dbReference>
<dbReference type="Pfam" id="PF13561">
    <property type="entry name" value="adh_short_C2"/>
    <property type="match status" value="1"/>
</dbReference>
<dbReference type="SUPFAM" id="SSF51735">
    <property type="entry name" value="NAD(P)-binding Rossmann-fold domains"/>
    <property type="match status" value="1"/>
</dbReference>
<dbReference type="PANTHER" id="PTHR48107">
    <property type="entry name" value="NADPH-DEPENDENT ALDEHYDE REDUCTASE-LIKE PROTEIN, CHLOROPLASTIC-RELATED"/>
    <property type="match status" value="1"/>
</dbReference>
<comment type="caution">
    <text evidence="4">The sequence shown here is derived from an EMBL/GenBank/DDBJ whole genome shotgun (WGS) entry which is preliminary data.</text>
</comment>
<dbReference type="InterPro" id="IPR020904">
    <property type="entry name" value="Sc_DH/Rdtase_CS"/>
</dbReference>
<dbReference type="PROSITE" id="PS00061">
    <property type="entry name" value="ADH_SHORT"/>
    <property type="match status" value="1"/>
</dbReference>